<dbReference type="InterPro" id="IPR050696">
    <property type="entry name" value="FtsA/MreB"/>
</dbReference>
<accession>A0A832I457</accession>
<name>A0A832I457_UNCEI</name>
<dbReference type="SUPFAM" id="SSF53067">
    <property type="entry name" value="Actin-like ATPase domain"/>
    <property type="match status" value="2"/>
</dbReference>
<dbReference type="PIRSF" id="PIRSF019169">
    <property type="entry name" value="PilM"/>
    <property type="match status" value="1"/>
</dbReference>
<dbReference type="Gene3D" id="3.30.1490.300">
    <property type="match status" value="1"/>
</dbReference>
<dbReference type="EMBL" id="DSQF01000030">
    <property type="protein sequence ID" value="HGZ44582.1"/>
    <property type="molecule type" value="Genomic_DNA"/>
</dbReference>
<dbReference type="PANTHER" id="PTHR32432">
    <property type="entry name" value="CELL DIVISION PROTEIN FTSA-RELATED"/>
    <property type="match status" value="1"/>
</dbReference>
<dbReference type="InterPro" id="IPR005883">
    <property type="entry name" value="PilM"/>
</dbReference>
<gene>
    <name evidence="1" type="primary">pilM</name>
    <name evidence="1" type="ORF">ENR23_14460</name>
</gene>
<dbReference type="Gene3D" id="3.30.420.40">
    <property type="match status" value="2"/>
</dbReference>
<reference evidence="1" key="1">
    <citation type="journal article" date="2020" name="mSystems">
        <title>Genome- and Community-Level Interaction Insights into Carbon Utilization and Element Cycling Functions of Hydrothermarchaeota in Hydrothermal Sediment.</title>
        <authorList>
            <person name="Zhou Z."/>
            <person name="Liu Y."/>
            <person name="Xu W."/>
            <person name="Pan J."/>
            <person name="Luo Z.H."/>
            <person name="Li M."/>
        </authorList>
    </citation>
    <scope>NUCLEOTIDE SEQUENCE [LARGE SCALE GENOMIC DNA]</scope>
    <source>
        <strain evidence="1">SpSt-381</strain>
    </source>
</reference>
<dbReference type="AlphaFoldDB" id="A0A832I457"/>
<protein>
    <submittedName>
        <fullName evidence="1">Type IV pilus assembly protein PilM</fullName>
    </submittedName>
</protein>
<dbReference type="PANTHER" id="PTHR32432:SF3">
    <property type="entry name" value="ETHANOLAMINE UTILIZATION PROTEIN EUTJ"/>
    <property type="match status" value="1"/>
</dbReference>
<comment type="caution">
    <text evidence="1">The sequence shown here is derived from an EMBL/GenBank/DDBJ whole genome shotgun (WGS) entry which is preliminary data.</text>
</comment>
<sequence>MRASLRSRPWAGLDIGQYSVKLLALQPGVGGARHWLAEVPLPPAPRPDTAPAHDAVARAVAAAFQQAGLPMRGLRGLALGIAGADVFIKQIHLPLLADDEIGPALRFEARKHLPFDPQTMVIDWQVIGRYPGDRRLEVLLAAVAQDRLARALEPLAALGIEADIVDAAPLALTNALSHGREAEREAHCLLDIGHTASHLTLWQRGEPYFSRRLDVGGRTLTQAIADATRVPFEEAEEWKLAAGSDQPGFRVDWSSPEMSALLEGLKRHLVDDLLRSLAFYRTIGRLPDPMKMWISGGTARLPGLAARLSDLLGFPVLLFDPLERHDGVPPGAGPQFAQAYGLALRSA</sequence>
<dbReference type="InterPro" id="IPR043129">
    <property type="entry name" value="ATPase_NBD"/>
</dbReference>
<organism evidence="1">
    <name type="scientific">Eiseniibacteriota bacterium</name>
    <dbReference type="NCBI Taxonomy" id="2212470"/>
    <lineage>
        <taxon>Bacteria</taxon>
        <taxon>Candidatus Eiseniibacteriota</taxon>
    </lineage>
</organism>
<evidence type="ECO:0000313" key="1">
    <source>
        <dbReference type="EMBL" id="HGZ44582.1"/>
    </source>
</evidence>
<dbReference type="CDD" id="cd24049">
    <property type="entry name" value="ASKHA_NBD_PilM"/>
    <property type="match status" value="1"/>
</dbReference>
<proteinExistence type="predicted"/>
<dbReference type="NCBIfam" id="TIGR01175">
    <property type="entry name" value="pilM"/>
    <property type="match status" value="1"/>
</dbReference>
<dbReference type="Pfam" id="PF11104">
    <property type="entry name" value="PilM_2"/>
    <property type="match status" value="1"/>
</dbReference>